<dbReference type="GO" id="GO:0005829">
    <property type="term" value="C:cytosol"/>
    <property type="evidence" value="ECO:0007669"/>
    <property type="project" value="TreeGrafter"/>
</dbReference>
<dbReference type="AlphaFoldDB" id="A0A7G9G9S1"/>
<dbReference type="InterPro" id="IPR041492">
    <property type="entry name" value="HAD_2"/>
</dbReference>
<dbReference type="GO" id="GO:0008967">
    <property type="term" value="F:phosphoglycolate phosphatase activity"/>
    <property type="evidence" value="ECO:0007669"/>
    <property type="project" value="TreeGrafter"/>
</dbReference>
<dbReference type="InterPro" id="IPR036412">
    <property type="entry name" value="HAD-like_sf"/>
</dbReference>
<reference evidence="1 2" key="1">
    <citation type="submission" date="2020-08" db="EMBL/GenBank/DDBJ databases">
        <authorList>
            <person name="Liu C."/>
            <person name="Sun Q."/>
        </authorList>
    </citation>
    <scope>NUCLEOTIDE SEQUENCE [LARGE SCALE GENOMIC DNA]</scope>
    <source>
        <strain evidence="1 2">NSJ-29</strain>
    </source>
</reference>
<dbReference type="EMBL" id="CP060635">
    <property type="protein sequence ID" value="QNM07553.1"/>
    <property type="molecule type" value="Genomic_DNA"/>
</dbReference>
<sequence>MNRYDLVMFDMDGTLMDSKVFHQEVFYRFLNEYVKPVTREEVEKGLGATVREIFDSVGVAEEDLQRLFQKLDYFCKTQVDGLAIQIPAAGGVRETLEVLRARGVRTALLTNSMEAVTLRMLVTHGLEQLFDAISGADYVSIDKTGRCRRIEKSLDARRILYVGDAEKDIELAREMGYDSCFAKFHFGWYGDADYISCVMKPTYIVEKLTDLLKYV</sequence>
<dbReference type="KEGG" id="whj:H9Q79_11520"/>
<keyword evidence="1" id="KW-0378">Hydrolase</keyword>
<organism evidence="1 2">
    <name type="scientific">Wansuia hejianensis</name>
    <dbReference type="NCBI Taxonomy" id="2763667"/>
    <lineage>
        <taxon>Bacteria</taxon>
        <taxon>Bacillati</taxon>
        <taxon>Bacillota</taxon>
        <taxon>Clostridia</taxon>
        <taxon>Lachnospirales</taxon>
        <taxon>Lachnospiraceae</taxon>
        <taxon>Wansuia</taxon>
    </lineage>
</organism>
<dbReference type="Gene3D" id="1.10.150.240">
    <property type="entry name" value="Putative phosphatase, domain 2"/>
    <property type="match status" value="1"/>
</dbReference>
<dbReference type="Proteomes" id="UP000515860">
    <property type="component" value="Chromosome"/>
</dbReference>
<name>A0A7G9G9S1_9FIRM</name>
<evidence type="ECO:0000313" key="1">
    <source>
        <dbReference type="EMBL" id="QNM07553.1"/>
    </source>
</evidence>
<keyword evidence="2" id="KW-1185">Reference proteome</keyword>
<proteinExistence type="predicted"/>
<dbReference type="SFLD" id="SFLDS00003">
    <property type="entry name" value="Haloacid_Dehalogenase"/>
    <property type="match status" value="1"/>
</dbReference>
<dbReference type="GO" id="GO:0006281">
    <property type="term" value="P:DNA repair"/>
    <property type="evidence" value="ECO:0007669"/>
    <property type="project" value="TreeGrafter"/>
</dbReference>
<dbReference type="Pfam" id="PF13419">
    <property type="entry name" value="HAD_2"/>
    <property type="match status" value="1"/>
</dbReference>
<dbReference type="InterPro" id="IPR023214">
    <property type="entry name" value="HAD_sf"/>
</dbReference>
<protein>
    <submittedName>
        <fullName evidence="1">HAD family hydrolase</fullName>
    </submittedName>
</protein>
<dbReference type="SFLD" id="SFLDG01129">
    <property type="entry name" value="C1.5:_HAD__Beta-PGM__Phosphata"/>
    <property type="match status" value="1"/>
</dbReference>
<dbReference type="PANTHER" id="PTHR43434:SF1">
    <property type="entry name" value="PHOSPHOGLYCOLATE PHOSPHATASE"/>
    <property type="match status" value="1"/>
</dbReference>
<dbReference type="InterPro" id="IPR006439">
    <property type="entry name" value="HAD-SF_hydro_IA"/>
</dbReference>
<dbReference type="InterPro" id="IPR050155">
    <property type="entry name" value="HAD-like_hydrolase_sf"/>
</dbReference>
<accession>A0A7G9G9S1</accession>
<evidence type="ECO:0000313" key="2">
    <source>
        <dbReference type="Proteomes" id="UP000515860"/>
    </source>
</evidence>
<dbReference type="NCBIfam" id="TIGR01549">
    <property type="entry name" value="HAD-SF-IA-v1"/>
    <property type="match status" value="1"/>
</dbReference>
<dbReference type="InterPro" id="IPR023198">
    <property type="entry name" value="PGP-like_dom2"/>
</dbReference>
<dbReference type="PRINTS" id="PR00413">
    <property type="entry name" value="HADHALOGNASE"/>
</dbReference>
<dbReference type="Gene3D" id="3.40.50.1000">
    <property type="entry name" value="HAD superfamily/HAD-like"/>
    <property type="match status" value="1"/>
</dbReference>
<gene>
    <name evidence="1" type="ORF">H9Q79_11520</name>
</gene>
<dbReference type="RefSeq" id="WP_249328335.1">
    <property type="nucleotide sequence ID" value="NZ_CP060635.1"/>
</dbReference>
<dbReference type="SUPFAM" id="SSF56784">
    <property type="entry name" value="HAD-like"/>
    <property type="match status" value="1"/>
</dbReference>
<dbReference type="PANTHER" id="PTHR43434">
    <property type="entry name" value="PHOSPHOGLYCOLATE PHOSPHATASE"/>
    <property type="match status" value="1"/>
</dbReference>